<organism evidence="3 4">
    <name type="scientific">Favolaschia claudopus</name>
    <dbReference type="NCBI Taxonomy" id="2862362"/>
    <lineage>
        <taxon>Eukaryota</taxon>
        <taxon>Fungi</taxon>
        <taxon>Dikarya</taxon>
        <taxon>Basidiomycota</taxon>
        <taxon>Agaricomycotina</taxon>
        <taxon>Agaricomycetes</taxon>
        <taxon>Agaricomycetidae</taxon>
        <taxon>Agaricales</taxon>
        <taxon>Marasmiineae</taxon>
        <taxon>Mycenaceae</taxon>
        <taxon>Favolaschia</taxon>
    </lineage>
</organism>
<evidence type="ECO:0000256" key="1">
    <source>
        <dbReference type="RuleBase" id="RU363044"/>
    </source>
</evidence>
<protein>
    <recommendedName>
        <fullName evidence="1">ATP-dependent DNA helicase</fullName>
        <ecNumber evidence="1">5.6.2.3</ecNumber>
    </recommendedName>
</protein>
<evidence type="ECO:0000259" key="2">
    <source>
        <dbReference type="Pfam" id="PF05970"/>
    </source>
</evidence>
<comment type="cofactor">
    <cofactor evidence="1">
        <name>Mg(2+)</name>
        <dbReference type="ChEBI" id="CHEBI:18420"/>
    </cofactor>
</comment>
<dbReference type="PANTHER" id="PTHR47642">
    <property type="entry name" value="ATP-DEPENDENT DNA HELICASE"/>
    <property type="match status" value="1"/>
</dbReference>
<dbReference type="AlphaFoldDB" id="A0AAW0A1J8"/>
<keyword evidence="1" id="KW-0234">DNA repair</keyword>
<comment type="similarity">
    <text evidence="1">Belongs to the helicase family.</text>
</comment>
<dbReference type="SUPFAM" id="SSF52540">
    <property type="entry name" value="P-loop containing nucleoside triphosphate hydrolases"/>
    <property type="match status" value="1"/>
</dbReference>
<keyword evidence="1" id="KW-0067">ATP-binding</keyword>
<comment type="caution">
    <text evidence="3">The sequence shown here is derived from an EMBL/GenBank/DDBJ whole genome shotgun (WGS) entry which is preliminary data.</text>
</comment>
<accession>A0AAW0A1J8</accession>
<dbReference type="GO" id="GO:0000723">
    <property type="term" value="P:telomere maintenance"/>
    <property type="evidence" value="ECO:0007669"/>
    <property type="project" value="InterPro"/>
</dbReference>
<dbReference type="PANTHER" id="PTHR47642:SF5">
    <property type="entry name" value="ATP-DEPENDENT DNA HELICASE"/>
    <property type="match status" value="1"/>
</dbReference>
<dbReference type="GO" id="GO:0005524">
    <property type="term" value="F:ATP binding"/>
    <property type="evidence" value="ECO:0007669"/>
    <property type="project" value="UniProtKB-KW"/>
</dbReference>
<reference evidence="3 4" key="1">
    <citation type="journal article" date="2024" name="J Genomics">
        <title>Draft genome sequencing and assembly of Favolaschia claudopus CIRM-BRFM 2984 isolated from oak limbs.</title>
        <authorList>
            <person name="Navarro D."/>
            <person name="Drula E."/>
            <person name="Chaduli D."/>
            <person name="Cazenave R."/>
            <person name="Ahrendt S."/>
            <person name="Wang J."/>
            <person name="Lipzen A."/>
            <person name="Daum C."/>
            <person name="Barry K."/>
            <person name="Grigoriev I.V."/>
            <person name="Favel A."/>
            <person name="Rosso M.N."/>
            <person name="Martin F."/>
        </authorList>
    </citation>
    <scope>NUCLEOTIDE SEQUENCE [LARGE SCALE GENOMIC DNA]</scope>
    <source>
        <strain evidence="3 4">CIRM-BRFM 2984</strain>
    </source>
</reference>
<keyword evidence="1" id="KW-0347">Helicase</keyword>
<name>A0AAW0A1J8_9AGAR</name>
<gene>
    <name evidence="3" type="ORF">R3P38DRAFT_2798467</name>
</gene>
<dbReference type="InterPro" id="IPR027417">
    <property type="entry name" value="P-loop_NTPase"/>
</dbReference>
<dbReference type="GO" id="GO:0006281">
    <property type="term" value="P:DNA repair"/>
    <property type="evidence" value="ECO:0007669"/>
    <property type="project" value="UniProtKB-KW"/>
</dbReference>
<feature type="domain" description="DNA helicase Pif1-like DEAD-box helicase" evidence="2">
    <location>
        <begin position="44"/>
        <end position="88"/>
    </location>
</feature>
<comment type="catalytic activity">
    <reaction evidence="1">
        <text>ATP + H2O = ADP + phosphate + H(+)</text>
        <dbReference type="Rhea" id="RHEA:13065"/>
        <dbReference type="ChEBI" id="CHEBI:15377"/>
        <dbReference type="ChEBI" id="CHEBI:15378"/>
        <dbReference type="ChEBI" id="CHEBI:30616"/>
        <dbReference type="ChEBI" id="CHEBI:43474"/>
        <dbReference type="ChEBI" id="CHEBI:456216"/>
        <dbReference type="EC" id="5.6.2.3"/>
    </reaction>
</comment>
<dbReference type="Proteomes" id="UP001362999">
    <property type="component" value="Unassembled WGS sequence"/>
</dbReference>
<evidence type="ECO:0000313" key="4">
    <source>
        <dbReference type="Proteomes" id="UP001362999"/>
    </source>
</evidence>
<sequence>MIAQLKDKDRSKPNAVAVTATTGIAAIRIGGITIHSFASVGYVSLLDGALFNKLSEIGSSLRNSRLPFGGLQLLVTGDFFQLPPVARGDASPTFTLEAAH</sequence>
<dbReference type="GO" id="GO:0006310">
    <property type="term" value="P:DNA recombination"/>
    <property type="evidence" value="ECO:0007669"/>
    <property type="project" value="UniProtKB-KW"/>
</dbReference>
<dbReference type="EC" id="5.6.2.3" evidence="1"/>
<dbReference type="EMBL" id="JAWWNJ010000092">
    <property type="protein sequence ID" value="KAK6997338.1"/>
    <property type="molecule type" value="Genomic_DNA"/>
</dbReference>
<dbReference type="Pfam" id="PF05970">
    <property type="entry name" value="PIF1"/>
    <property type="match status" value="1"/>
</dbReference>
<keyword evidence="1" id="KW-0378">Hydrolase</keyword>
<dbReference type="GO" id="GO:0016787">
    <property type="term" value="F:hydrolase activity"/>
    <property type="evidence" value="ECO:0007669"/>
    <property type="project" value="UniProtKB-KW"/>
</dbReference>
<evidence type="ECO:0000313" key="3">
    <source>
        <dbReference type="EMBL" id="KAK6997338.1"/>
    </source>
</evidence>
<dbReference type="InterPro" id="IPR051055">
    <property type="entry name" value="PIF1_helicase"/>
</dbReference>
<dbReference type="Gene3D" id="3.40.50.300">
    <property type="entry name" value="P-loop containing nucleotide triphosphate hydrolases"/>
    <property type="match status" value="1"/>
</dbReference>
<keyword evidence="1" id="KW-0547">Nucleotide-binding</keyword>
<dbReference type="GO" id="GO:0043139">
    <property type="term" value="F:5'-3' DNA helicase activity"/>
    <property type="evidence" value="ECO:0007669"/>
    <property type="project" value="UniProtKB-EC"/>
</dbReference>
<dbReference type="InterPro" id="IPR010285">
    <property type="entry name" value="DNA_helicase_pif1-like_DEAD"/>
</dbReference>
<proteinExistence type="inferred from homology"/>
<keyword evidence="1" id="KW-0233">DNA recombination</keyword>
<keyword evidence="1" id="KW-0227">DNA damage</keyword>
<keyword evidence="4" id="KW-1185">Reference proteome</keyword>